<dbReference type="EMBL" id="KZ805304">
    <property type="protein sequence ID" value="PVI07506.1"/>
    <property type="molecule type" value="Genomic_DNA"/>
</dbReference>
<dbReference type="InterPro" id="IPR054289">
    <property type="entry name" value="DUF7025"/>
</dbReference>
<dbReference type="InterPro" id="IPR027417">
    <property type="entry name" value="P-loop_NTPase"/>
</dbReference>
<feature type="compositionally biased region" description="Low complexity" evidence="1">
    <location>
        <begin position="690"/>
        <end position="702"/>
    </location>
</feature>
<name>A0A2V1EAW3_9PLEO</name>
<accession>A0A2V1EAW3</accession>
<protein>
    <submittedName>
        <fullName evidence="3">P-loop containing nucleoside triphosphate hydrolase protein</fullName>
    </submittedName>
</protein>
<dbReference type="SMART" id="SM00382">
    <property type="entry name" value="AAA"/>
    <property type="match status" value="1"/>
</dbReference>
<evidence type="ECO:0000313" key="3">
    <source>
        <dbReference type="EMBL" id="PVI07506.1"/>
    </source>
</evidence>
<evidence type="ECO:0000259" key="2">
    <source>
        <dbReference type="SMART" id="SM00382"/>
    </source>
</evidence>
<dbReference type="InterPro" id="IPR003959">
    <property type="entry name" value="ATPase_AAA_core"/>
</dbReference>
<evidence type="ECO:0000313" key="4">
    <source>
        <dbReference type="Proteomes" id="UP000244855"/>
    </source>
</evidence>
<dbReference type="PANTHER" id="PTHR46411">
    <property type="entry name" value="FAMILY ATPASE, PUTATIVE-RELATED"/>
    <property type="match status" value="1"/>
</dbReference>
<feature type="compositionally biased region" description="Acidic residues" evidence="1">
    <location>
        <begin position="714"/>
        <end position="744"/>
    </location>
</feature>
<dbReference type="GO" id="GO:0005524">
    <property type="term" value="F:ATP binding"/>
    <property type="evidence" value="ECO:0007669"/>
    <property type="project" value="InterPro"/>
</dbReference>
<sequence>MGPPKENKESGSPSTLILNSENRATSAFGPNTSSHFEPNDSVKVEIDQRDELETLYAHLKLLYDFITEELASIIEFRKKIADGTLKRICFEDLWHLFMPGERIFSLENGNKQLYTVYSITGGLPILRRTLNHERVYMDNLRDRQFEQLLRDESVGIGSWTPLKIDCHYIAFNGEYCGPVEELKRIAPYTGERAVTDLPVFPVQFHPEFSSLIQDMVSRGRKSLFSRGHKSYEGRTLAVKRSDRRIDVQSDVYIDFQAYYNDVPERKPKVGRLLRSRQNDALVEEDIYDDTFVLSGHEIDTMLADKYMTRNRRMLEEIKPTETDLADEYLCLLPCYSLGYIFQLRKWGYLNIDLVEDIDQESAEARAAGFDDLVIPTRYRNLLVALVDSHVSGLQRGIEKKKKAPTQVDIVRGKGQGLIVLLHGPPGAGKTSTAETIAAYTRRPLYSITCGDLGTEPDIVETNLLKHTERADRWGCVLLLDEADVFLARRDWNNMHRNALVSIFLRQLEYYAGILFLTTNRLGGIDEAFKSRVHISLRYPSIDLESTKQMWTNIMKRFEKDNATADVKIIFDKDSLLEFAQRHFEKCQAEGVTWNGRQIRNAFQTALALGHYDRLAKIKEAGLTPDEALASGKKKWRAVKLTKANFQSIAKTTREFEQYIASVRGDDALNAIDDELRRDDYDPDRPKARKSYPAAKVTAAASSKGKKSARKEQVPSEDEDGENFEDGEDSEDLDDDEDDDDDDSD</sequence>
<evidence type="ECO:0000256" key="1">
    <source>
        <dbReference type="SAM" id="MobiDB-lite"/>
    </source>
</evidence>
<feature type="region of interest" description="Disordered" evidence="1">
    <location>
        <begin position="675"/>
        <end position="744"/>
    </location>
</feature>
<dbReference type="STRING" id="97972.A0A2V1EAW3"/>
<proteinExistence type="predicted"/>
<reference evidence="3 4" key="1">
    <citation type="journal article" date="2018" name="Sci. Rep.">
        <title>Comparative genomics provides insights into the lifestyle and reveals functional heterogeneity of dark septate endophytic fungi.</title>
        <authorList>
            <person name="Knapp D.G."/>
            <person name="Nemeth J.B."/>
            <person name="Barry K."/>
            <person name="Hainaut M."/>
            <person name="Henrissat B."/>
            <person name="Johnson J."/>
            <person name="Kuo A."/>
            <person name="Lim J.H.P."/>
            <person name="Lipzen A."/>
            <person name="Nolan M."/>
            <person name="Ohm R.A."/>
            <person name="Tamas L."/>
            <person name="Grigoriev I.V."/>
            <person name="Spatafora J.W."/>
            <person name="Nagy L.G."/>
            <person name="Kovacs G.M."/>
        </authorList>
    </citation>
    <scope>NUCLEOTIDE SEQUENCE [LARGE SCALE GENOMIC DNA]</scope>
    <source>
        <strain evidence="3 4">DSE2036</strain>
    </source>
</reference>
<dbReference type="GO" id="GO:0016887">
    <property type="term" value="F:ATP hydrolysis activity"/>
    <property type="evidence" value="ECO:0007669"/>
    <property type="project" value="InterPro"/>
</dbReference>
<dbReference type="OrthoDB" id="10042665at2759"/>
<keyword evidence="4" id="KW-1185">Reference proteome</keyword>
<dbReference type="Pfam" id="PF23232">
    <property type="entry name" value="AAA_lid_13"/>
    <property type="match status" value="1"/>
</dbReference>
<dbReference type="InterPro" id="IPR003593">
    <property type="entry name" value="AAA+_ATPase"/>
</dbReference>
<dbReference type="Gene3D" id="3.40.50.300">
    <property type="entry name" value="P-loop containing nucleotide triphosphate hydrolases"/>
    <property type="match status" value="1"/>
</dbReference>
<keyword evidence="3" id="KW-0378">Hydrolase</keyword>
<dbReference type="Pfam" id="PF00004">
    <property type="entry name" value="AAA"/>
    <property type="match status" value="1"/>
</dbReference>
<dbReference type="InterPro" id="IPR056599">
    <property type="entry name" value="AAA_lid_fung"/>
</dbReference>
<feature type="domain" description="AAA+ ATPase" evidence="2">
    <location>
        <begin position="415"/>
        <end position="540"/>
    </location>
</feature>
<gene>
    <name evidence="3" type="ORF">DM02DRAFT_512906</name>
</gene>
<dbReference type="AlphaFoldDB" id="A0A2V1EAW3"/>
<dbReference type="SUPFAM" id="SSF52540">
    <property type="entry name" value="P-loop containing nucleoside triphosphate hydrolases"/>
    <property type="match status" value="1"/>
</dbReference>
<dbReference type="Pfam" id="PF22942">
    <property type="entry name" value="DUF7025"/>
    <property type="match status" value="1"/>
</dbReference>
<organism evidence="3 4">
    <name type="scientific">Periconia macrospinosa</name>
    <dbReference type="NCBI Taxonomy" id="97972"/>
    <lineage>
        <taxon>Eukaryota</taxon>
        <taxon>Fungi</taxon>
        <taxon>Dikarya</taxon>
        <taxon>Ascomycota</taxon>
        <taxon>Pezizomycotina</taxon>
        <taxon>Dothideomycetes</taxon>
        <taxon>Pleosporomycetidae</taxon>
        <taxon>Pleosporales</taxon>
        <taxon>Massarineae</taxon>
        <taxon>Periconiaceae</taxon>
        <taxon>Periconia</taxon>
    </lineage>
</organism>
<dbReference type="PANTHER" id="PTHR46411:SF2">
    <property type="entry name" value="AAA+ ATPASE DOMAIN-CONTAINING PROTEIN"/>
    <property type="match status" value="1"/>
</dbReference>
<dbReference type="CDD" id="cd19481">
    <property type="entry name" value="RecA-like_protease"/>
    <property type="match status" value="1"/>
</dbReference>
<dbReference type="Proteomes" id="UP000244855">
    <property type="component" value="Unassembled WGS sequence"/>
</dbReference>
<feature type="compositionally biased region" description="Basic and acidic residues" evidence="1">
    <location>
        <begin position="675"/>
        <end position="685"/>
    </location>
</feature>